<keyword evidence="3 6" id="KW-0285">Flavoprotein</keyword>
<evidence type="ECO:0000256" key="4">
    <source>
        <dbReference type="ARBA" id="ARBA00022827"/>
    </source>
</evidence>
<evidence type="ECO:0000256" key="6">
    <source>
        <dbReference type="RuleBase" id="RU003968"/>
    </source>
</evidence>
<evidence type="ECO:0000259" key="8">
    <source>
        <dbReference type="PROSITE" id="PS00624"/>
    </source>
</evidence>
<dbReference type="GO" id="GO:0050660">
    <property type="term" value="F:flavin adenine dinucleotide binding"/>
    <property type="evidence" value="ECO:0007669"/>
    <property type="project" value="InterPro"/>
</dbReference>
<evidence type="ECO:0000256" key="1">
    <source>
        <dbReference type="ARBA" id="ARBA00001974"/>
    </source>
</evidence>
<sequence>MYNNLIEPQCAANSIGLANGLITTLVSTLLTMHCNISSNDMWPQDYGPMALLHGVETYDFVIVGAGSAGSVVASRLAEVPQFKVLLIEAGGNPPIESEIPGASYAHRFSQYDWQYPTHSNRISCLAMNNESCIWSKGKVLGGSSSINSMFYIRGNPSDYNEWGQAGNTDWDWEHLLPYFMKSENFQGDNKYDMHGLDGPMTVGPFQSSRYDQLMIMQAAEQMGYPSVEDFVDGHYLGFGNIYGTVEDGRRVSTAKAFLVDDKPNLHIIKNAVAKKLHFDPSKQVTSLSFVYNGKHEMNVKANREIILSAGSIETPKLLMLSGLGPKTHLQALDIPVMVELPVGENLQDHPCAILFWKFEYKYKVSPELRTLDTIYKQWVHRTGKYGIGPLDIGAFLNTKGASEYPDLQFIYTPIDNITEFGVNFKKPILRSLEQQINPGDYVIAVHVICLRPKSRGFVRLASLDYRDHPEIFPNTFQKDADMDAIIYGIRKQYEFLDSKIFQKHSAGIIRVDLPACDLHRFKTTKYWECYVKYMSNSVFDAVGTAKMGHRRDLMAVVDPELKVRGTKGLRVVDASVMPSIVSANTNAATIMIAEKGSDLIKRTWGVL</sequence>
<feature type="domain" description="Glucose-methanol-choline oxidoreductase N-terminal" evidence="7">
    <location>
        <begin position="137"/>
        <end position="160"/>
    </location>
</feature>
<dbReference type="PROSITE" id="PS00624">
    <property type="entry name" value="GMC_OXRED_2"/>
    <property type="match status" value="1"/>
</dbReference>
<dbReference type="Gene3D" id="3.50.50.60">
    <property type="entry name" value="FAD/NAD(P)-binding domain"/>
    <property type="match status" value="1"/>
</dbReference>
<dbReference type="OrthoDB" id="269227at2759"/>
<dbReference type="AlphaFoldDB" id="A0A7R8UTA5"/>
<dbReference type="EMBL" id="LR899012">
    <property type="protein sequence ID" value="CAD7086664.1"/>
    <property type="molecule type" value="Genomic_DNA"/>
</dbReference>
<dbReference type="InterPro" id="IPR007867">
    <property type="entry name" value="GMC_OxRtase_C"/>
</dbReference>
<dbReference type="Proteomes" id="UP000594454">
    <property type="component" value="Chromosome 4"/>
</dbReference>
<evidence type="ECO:0000259" key="7">
    <source>
        <dbReference type="PROSITE" id="PS00623"/>
    </source>
</evidence>
<dbReference type="Gene3D" id="3.30.560.10">
    <property type="entry name" value="Glucose Oxidase, domain 3"/>
    <property type="match status" value="1"/>
</dbReference>
<accession>A0A7R8UTA5</accession>
<dbReference type="Pfam" id="PF05199">
    <property type="entry name" value="GMC_oxred_C"/>
    <property type="match status" value="1"/>
</dbReference>
<comment type="cofactor">
    <cofactor evidence="1 5">
        <name>FAD</name>
        <dbReference type="ChEBI" id="CHEBI:57692"/>
    </cofactor>
</comment>
<organism evidence="9 10">
    <name type="scientific">Hermetia illucens</name>
    <name type="common">Black soldier fly</name>
    <dbReference type="NCBI Taxonomy" id="343691"/>
    <lineage>
        <taxon>Eukaryota</taxon>
        <taxon>Metazoa</taxon>
        <taxon>Ecdysozoa</taxon>
        <taxon>Arthropoda</taxon>
        <taxon>Hexapoda</taxon>
        <taxon>Insecta</taxon>
        <taxon>Pterygota</taxon>
        <taxon>Neoptera</taxon>
        <taxon>Endopterygota</taxon>
        <taxon>Diptera</taxon>
        <taxon>Brachycera</taxon>
        <taxon>Stratiomyomorpha</taxon>
        <taxon>Stratiomyidae</taxon>
        <taxon>Hermetiinae</taxon>
        <taxon>Hermetia</taxon>
    </lineage>
</organism>
<protein>
    <recommendedName>
        <fullName evidence="7 8">Glucose-methanol-choline oxidoreductase N-terminal domain-containing protein</fullName>
    </recommendedName>
</protein>
<dbReference type="PANTHER" id="PTHR11552:SF147">
    <property type="entry name" value="CHOLINE DEHYDROGENASE, MITOCHONDRIAL"/>
    <property type="match status" value="1"/>
</dbReference>
<evidence type="ECO:0000256" key="5">
    <source>
        <dbReference type="PIRSR" id="PIRSR000137-2"/>
    </source>
</evidence>
<comment type="similarity">
    <text evidence="2 6">Belongs to the GMC oxidoreductase family.</text>
</comment>
<evidence type="ECO:0000313" key="9">
    <source>
        <dbReference type="EMBL" id="CAD7086664.1"/>
    </source>
</evidence>
<dbReference type="PANTHER" id="PTHR11552">
    <property type="entry name" value="GLUCOSE-METHANOL-CHOLINE GMC OXIDOREDUCTASE"/>
    <property type="match status" value="1"/>
</dbReference>
<evidence type="ECO:0000256" key="2">
    <source>
        <dbReference type="ARBA" id="ARBA00010790"/>
    </source>
</evidence>
<keyword evidence="4 5" id="KW-0274">FAD</keyword>
<evidence type="ECO:0000256" key="3">
    <source>
        <dbReference type="ARBA" id="ARBA00022630"/>
    </source>
</evidence>
<dbReference type="InterPro" id="IPR012132">
    <property type="entry name" value="GMC_OxRdtase"/>
</dbReference>
<gene>
    <name evidence="9" type="ORF">HERILL_LOCUS9421</name>
</gene>
<dbReference type="GO" id="GO:0016614">
    <property type="term" value="F:oxidoreductase activity, acting on CH-OH group of donors"/>
    <property type="evidence" value="ECO:0007669"/>
    <property type="project" value="InterPro"/>
</dbReference>
<dbReference type="SUPFAM" id="SSF51905">
    <property type="entry name" value="FAD/NAD(P)-binding domain"/>
    <property type="match status" value="1"/>
</dbReference>
<dbReference type="InParanoid" id="A0A7R8UTA5"/>
<dbReference type="OMA" id="MYASMIG"/>
<dbReference type="Pfam" id="PF00732">
    <property type="entry name" value="GMC_oxred_N"/>
    <property type="match status" value="1"/>
</dbReference>
<feature type="domain" description="Glucose-methanol-choline oxidoreductase N-terminal" evidence="8">
    <location>
        <begin position="310"/>
        <end position="324"/>
    </location>
</feature>
<evidence type="ECO:0000313" key="10">
    <source>
        <dbReference type="Proteomes" id="UP000594454"/>
    </source>
</evidence>
<dbReference type="PIRSF" id="PIRSF000137">
    <property type="entry name" value="Alcohol_oxidase"/>
    <property type="match status" value="1"/>
</dbReference>
<feature type="binding site" evidence="5">
    <location>
        <position position="139"/>
    </location>
    <ligand>
        <name>FAD</name>
        <dbReference type="ChEBI" id="CHEBI:57692"/>
    </ligand>
</feature>
<reference evidence="9 10" key="1">
    <citation type="submission" date="2020-11" db="EMBL/GenBank/DDBJ databases">
        <authorList>
            <person name="Wallbank WR R."/>
            <person name="Pardo Diaz C."/>
            <person name="Kozak K."/>
            <person name="Martin S."/>
            <person name="Jiggins C."/>
            <person name="Moest M."/>
            <person name="Warren A I."/>
            <person name="Generalovic N T."/>
            <person name="Byers J.R.P. K."/>
            <person name="Montejo-Kovacevich G."/>
            <person name="Yen C E."/>
        </authorList>
    </citation>
    <scope>NUCLEOTIDE SEQUENCE [LARGE SCALE GENOMIC DNA]</scope>
</reference>
<dbReference type="PROSITE" id="PS00623">
    <property type="entry name" value="GMC_OXRED_1"/>
    <property type="match status" value="1"/>
</dbReference>
<dbReference type="SUPFAM" id="SSF54373">
    <property type="entry name" value="FAD-linked reductases, C-terminal domain"/>
    <property type="match status" value="1"/>
</dbReference>
<proteinExistence type="inferred from homology"/>
<name>A0A7R8UTA5_HERIL</name>
<keyword evidence="10" id="KW-1185">Reference proteome</keyword>
<dbReference type="InterPro" id="IPR000172">
    <property type="entry name" value="GMC_OxRdtase_N"/>
</dbReference>
<dbReference type="InterPro" id="IPR036188">
    <property type="entry name" value="FAD/NAD-bd_sf"/>
</dbReference>